<dbReference type="InterPro" id="IPR038008">
    <property type="entry name" value="Jag_KH"/>
</dbReference>
<accession>A0A3A4ZCG7</accession>
<dbReference type="EMBL" id="QZJF01000017">
    <property type="protein sequence ID" value="RJR26949.1"/>
    <property type="molecule type" value="Genomic_DNA"/>
</dbReference>
<dbReference type="PANTHER" id="PTHR35800">
    <property type="entry name" value="PROTEIN JAG"/>
    <property type="match status" value="1"/>
</dbReference>
<dbReference type="Gene3D" id="3.30.300.20">
    <property type="match status" value="1"/>
</dbReference>
<dbReference type="InterPro" id="IPR001374">
    <property type="entry name" value="R3H_dom"/>
</dbReference>
<reference evidence="2 3" key="1">
    <citation type="journal article" date="2017" name="ISME J.">
        <title>Energy and carbon metabolisms in a deep terrestrial subsurface fluid microbial community.</title>
        <authorList>
            <person name="Momper L."/>
            <person name="Jungbluth S.P."/>
            <person name="Lee M.D."/>
            <person name="Amend J.P."/>
        </authorList>
    </citation>
    <scope>NUCLEOTIDE SEQUENCE [LARGE SCALE GENOMIC DNA]</scope>
    <source>
        <strain evidence="2">SURF_46</strain>
    </source>
</reference>
<dbReference type="InterPro" id="IPR015946">
    <property type="entry name" value="KH_dom-like_a/b"/>
</dbReference>
<evidence type="ECO:0000259" key="1">
    <source>
        <dbReference type="PROSITE" id="PS51061"/>
    </source>
</evidence>
<dbReference type="Pfam" id="PF13083">
    <property type="entry name" value="KH_KhpA-B"/>
    <property type="match status" value="1"/>
</dbReference>
<dbReference type="CDD" id="cd02414">
    <property type="entry name" value="KH-II_Jag"/>
    <property type="match status" value="1"/>
</dbReference>
<sequence length="153" mass="17978">MDKKELVKSILDDLLHHFDIKPQTDISVDGDENIKISIQGDDLSFLIGYRGQSLDALQSILTHIYYKKSNEWPVLLLDINDYNSQRIERLHSIARRSIDKVRFFQSEVILPYMNPWERRQVHTLISEYDDVISESQGEGRNRRVHLKPKNKTS</sequence>
<gene>
    <name evidence="2" type="ORF">C4561_04195</name>
</gene>
<dbReference type="SUPFAM" id="SSF82708">
    <property type="entry name" value="R3H domain"/>
    <property type="match status" value="1"/>
</dbReference>
<dbReference type="CDD" id="cd02644">
    <property type="entry name" value="R3H_jag"/>
    <property type="match status" value="1"/>
</dbReference>
<dbReference type="Gene3D" id="3.30.1370.50">
    <property type="entry name" value="R3H-like domain"/>
    <property type="match status" value="1"/>
</dbReference>
<dbReference type="InterPro" id="IPR036867">
    <property type="entry name" value="R3H_dom_sf"/>
</dbReference>
<dbReference type="SMART" id="SM00393">
    <property type="entry name" value="R3H"/>
    <property type="match status" value="1"/>
</dbReference>
<evidence type="ECO:0000313" key="3">
    <source>
        <dbReference type="Proteomes" id="UP000265540"/>
    </source>
</evidence>
<dbReference type="InterPro" id="IPR034079">
    <property type="entry name" value="R3H_KhpB"/>
</dbReference>
<dbReference type="PANTHER" id="PTHR35800:SF1">
    <property type="entry name" value="RNA-BINDING PROTEIN KHPB"/>
    <property type="match status" value="1"/>
</dbReference>
<dbReference type="PROSITE" id="PS51061">
    <property type="entry name" value="R3H"/>
    <property type="match status" value="1"/>
</dbReference>
<dbReference type="Proteomes" id="UP000265540">
    <property type="component" value="Unassembled WGS sequence"/>
</dbReference>
<dbReference type="GO" id="GO:0003723">
    <property type="term" value="F:RNA binding"/>
    <property type="evidence" value="ECO:0007669"/>
    <property type="project" value="InterPro"/>
</dbReference>
<dbReference type="AlphaFoldDB" id="A0A3A4ZCG7"/>
<organism evidence="2 3">
    <name type="scientific">candidate division WWE3 bacterium</name>
    <dbReference type="NCBI Taxonomy" id="2053526"/>
    <lineage>
        <taxon>Bacteria</taxon>
        <taxon>Katanobacteria</taxon>
    </lineage>
</organism>
<name>A0A3A4ZCG7_UNCKA</name>
<dbReference type="Pfam" id="PF01424">
    <property type="entry name" value="R3H"/>
    <property type="match status" value="1"/>
</dbReference>
<protein>
    <submittedName>
        <fullName evidence="2">KH domain-containing protein</fullName>
    </submittedName>
</protein>
<evidence type="ECO:0000313" key="2">
    <source>
        <dbReference type="EMBL" id="RJR26949.1"/>
    </source>
</evidence>
<proteinExistence type="predicted"/>
<comment type="caution">
    <text evidence="2">The sequence shown here is derived from an EMBL/GenBank/DDBJ whole genome shotgun (WGS) entry which is preliminary data.</text>
</comment>
<dbReference type="InterPro" id="IPR039247">
    <property type="entry name" value="KhpB"/>
</dbReference>
<feature type="domain" description="R3H" evidence="1">
    <location>
        <begin position="84"/>
        <end position="150"/>
    </location>
</feature>